<dbReference type="Proteomes" id="UP001621714">
    <property type="component" value="Unassembled WGS sequence"/>
</dbReference>
<feature type="transmembrane region" description="Helical" evidence="4">
    <location>
        <begin position="394"/>
        <end position="412"/>
    </location>
</feature>
<evidence type="ECO:0000256" key="4">
    <source>
        <dbReference type="SAM" id="Phobius"/>
    </source>
</evidence>
<feature type="transmembrane region" description="Helical" evidence="4">
    <location>
        <begin position="235"/>
        <end position="259"/>
    </location>
</feature>
<feature type="transmembrane region" description="Helical" evidence="4">
    <location>
        <begin position="60"/>
        <end position="80"/>
    </location>
</feature>
<feature type="transmembrane region" description="Helical" evidence="4">
    <location>
        <begin position="21"/>
        <end position="40"/>
    </location>
</feature>
<proteinExistence type="predicted"/>
<dbReference type="PROSITE" id="PS50850">
    <property type="entry name" value="MFS"/>
    <property type="match status" value="1"/>
</dbReference>
<keyword evidence="1 4" id="KW-0812">Transmembrane</keyword>
<evidence type="ECO:0000313" key="7">
    <source>
        <dbReference type="Proteomes" id="UP001621714"/>
    </source>
</evidence>
<evidence type="ECO:0000256" key="1">
    <source>
        <dbReference type="ARBA" id="ARBA00022692"/>
    </source>
</evidence>
<dbReference type="EMBL" id="JBANFI010000002">
    <property type="protein sequence ID" value="MFK7160325.1"/>
    <property type="molecule type" value="Genomic_DNA"/>
</dbReference>
<evidence type="ECO:0000256" key="2">
    <source>
        <dbReference type="ARBA" id="ARBA00022989"/>
    </source>
</evidence>
<feature type="transmembrane region" description="Helical" evidence="4">
    <location>
        <begin position="363"/>
        <end position="382"/>
    </location>
</feature>
<sequence>MSSSFHPQTERLFLGLTRSECQAILLGLIATLAGIGLARFSFTPLLPQLILAGWFSSEQAFLLGAANLAGYFTGAVLSLFFARYFALVRLIQACLILILLSFLLSSQPHWPAPWMSWISPYSWFAGWRFIAGATGAMLVVLAPGYVLNQLRFEQRALGGSLVFTGVGVGALLSATLIPALVETSLSLTWQALAGLQAAITLVAFWLIQDLQRRTAPQPHTAASTAAQPIAPKTGVMLLVALVIVAYSFDALGFVPHTVFWMDYLVRDLAFSTQASSLQWILFGCGAMCGPFIAGILARNIGFHSALMWGFALKGTAIALPLLSSHPLSLSLSSFVVGLWVPGLVALTSGRVAELMGSLQHRQYWAYATAAFALAQAASGYLLSGLYQATQDYTLLFQLGSGCLFFGLLLLIISSITQRSQQHQPAPTP</sequence>
<feature type="transmembrane region" description="Helical" evidence="4">
    <location>
        <begin position="159"/>
        <end position="181"/>
    </location>
</feature>
<dbReference type="InterPro" id="IPR010645">
    <property type="entry name" value="MFS_4"/>
</dbReference>
<feature type="transmembrane region" description="Helical" evidence="4">
    <location>
        <begin position="87"/>
        <end position="105"/>
    </location>
</feature>
<feature type="transmembrane region" description="Helical" evidence="4">
    <location>
        <begin position="305"/>
        <end position="323"/>
    </location>
</feature>
<feature type="transmembrane region" description="Helical" evidence="4">
    <location>
        <begin position="329"/>
        <end position="351"/>
    </location>
</feature>
<evidence type="ECO:0000259" key="5">
    <source>
        <dbReference type="PROSITE" id="PS50850"/>
    </source>
</evidence>
<dbReference type="Gene3D" id="1.20.1250.20">
    <property type="entry name" value="MFS general substrate transporter like domains"/>
    <property type="match status" value="2"/>
</dbReference>
<feature type="transmembrane region" description="Helical" evidence="4">
    <location>
        <begin position="187"/>
        <end position="207"/>
    </location>
</feature>
<dbReference type="Pfam" id="PF06779">
    <property type="entry name" value="MFS_4"/>
    <property type="match status" value="1"/>
</dbReference>
<reference evidence="6 7" key="1">
    <citation type="submission" date="2024-02" db="EMBL/GenBank/DDBJ databases">
        <title>Marinospirillum sp. MEB 164 isolated from Lonar lake sediment.</title>
        <authorList>
            <person name="Joshi A."/>
            <person name="Thite S."/>
        </authorList>
    </citation>
    <scope>NUCLEOTIDE SEQUENCE [LARGE SCALE GENOMIC DNA]</scope>
    <source>
        <strain evidence="6 7">MEB164</strain>
    </source>
</reference>
<keyword evidence="2 4" id="KW-1133">Transmembrane helix</keyword>
<dbReference type="RefSeq" id="WP_405337798.1">
    <property type="nucleotide sequence ID" value="NZ_JBANFI010000002.1"/>
</dbReference>
<organism evidence="6 7">
    <name type="scientific">Marinospirillum alkalitolerans</name>
    <dbReference type="NCBI Taxonomy" id="3123374"/>
    <lineage>
        <taxon>Bacteria</taxon>
        <taxon>Pseudomonadati</taxon>
        <taxon>Pseudomonadota</taxon>
        <taxon>Gammaproteobacteria</taxon>
        <taxon>Oceanospirillales</taxon>
        <taxon>Oceanospirillaceae</taxon>
        <taxon>Marinospirillum</taxon>
    </lineage>
</organism>
<comment type="caution">
    <text evidence="6">The sequence shown here is derived from an EMBL/GenBank/DDBJ whole genome shotgun (WGS) entry which is preliminary data.</text>
</comment>
<evidence type="ECO:0000313" key="6">
    <source>
        <dbReference type="EMBL" id="MFK7160325.1"/>
    </source>
</evidence>
<protein>
    <submittedName>
        <fullName evidence="6">YbfB/YjiJ family MFS transporter</fullName>
    </submittedName>
</protein>
<gene>
    <name evidence="6" type="ORF">V6U78_04660</name>
</gene>
<feature type="domain" description="Major facilitator superfamily (MFS) profile" evidence="5">
    <location>
        <begin position="22"/>
        <end position="418"/>
    </location>
</feature>
<keyword evidence="3 4" id="KW-0472">Membrane</keyword>
<feature type="transmembrane region" description="Helical" evidence="4">
    <location>
        <begin position="125"/>
        <end position="147"/>
    </location>
</feature>
<dbReference type="InterPro" id="IPR020846">
    <property type="entry name" value="MFS_dom"/>
</dbReference>
<dbReference type="InterPro" id="IPR036259">
    <property type="entry name" value="MFS_trans_sf"/>
</dbReference>
<dbReference type="SUPFAM" id="SSF103473">
    <property type="entry name" value="MFS general substrate transporter"/>
    <property type="match status" value="1"/>
</dbReference>
<feature type="transmembrane region" description="Helical" evidence="4">
    <location>
        <begin position="279"/>
        <end position="298"/>
    </location>
</feature>
<dbReference type="PANTHER" id="PTHR23537">
    <property type="match status" value="1"/>
</dbReference>
<accession>A0ABW8PVP1</accession>
<name>A0ABW8PVP1_9GAMM</name>
<keyword evidence="7" id="KW-1185">Reference proteome</keyword>
<dbReference type="PANTHER" id="PTHR23537:SF1">
    <property type="entry name" value="SUGAR TRANSPORTER"/>
    <property type="match status" value="1"/>
</dbReference>
<evidence type="ECO:0000256" key="3">
    <source>
        <dbReference type="ARBA" id="ARBA00023136"/>
    </source>
</evidence>